<dbReference type="InterPro" id="IPR005901">
    <property type="entry name" value="GLPGLI"/>
</dbReference>
<reference evidence="2 3" key="1">
    <citation type="submission" date="2018-06" db="EMBL/GenBank/DDBJ databases">
        <authorList>
            <consortium name="Pathogen Informatics"/>
            <person name="Doyle S."/>
        </authorList>
    </citation>
    <scope>NUCLEOTIDE SEQUENCE [LARGE SCALE GENOMIC DNA]</scope>
    <source>
        <strain evidence="2 3">NCTC13456</strain>
    </source>
</reference>
<dbReference type="OrthoDB" id="1068986at2"/>
<evidence type="ECO:0000256" key="1">
    <source>
        <dbReference type="SAM" id="MobiDB-lite"/>
    </source>
</evidence>
<dbReference type="STRING" id="343874.GCA_000805695_01042"/>
<accession>A0A376GFN9</accession>
<protein>
    <submittedName>
        <fullName evidence="2">GLPGLI family protein</fullName>
    </submittedName>
</protein>
<organism evidence="2 3">
    <name type="scientific">Empedobacter falsenii</name>
    <dbReference type="NCBI Taxonomy" id="343874"/>
    <lineage>
        <taxon>Bacteria</taxon>
        <taxon>Pseudomonadati</taxon>
        <taxon>Bacteroidota</taxon>
        <taxon>Flavobacteriia</taxon>
        <taxon>Flavobacteriales</taxon>
        <taxon>Weeksellaceae</taxon>
        <taxon>Empedobacter</taxon>
    </lineage>
</organism>
<dbReference type="Proteomes" id="UP000254737">
    <property type="component" value="Unassembled WGS sequence"/>
</dbReference>
<feature type="compositionally biased region" description="Basic and acidic residues" evidence="1">
    <location>
        <begin position="218"/>
        <end position="250"/>
    </location>
</feature>
<dbReference type="RefSeq" id="WP_052217824.1">
    <property type="nucleotide sequence ID" value="NZ_JAOPGB010000005.1"/>
</dbReference>
<evidence type="ECO:0000313" key="3">
    <source>
        <dbReference type="Proteomes" id="UP000254737"/>
    </source>
</evidence>
<evidence type="ECO:0000313" key="2">
    <source>
        <dbReference type="EMBL" id="STD59001.1"/>
    </source>
</evidence>
<name>A0A376GFN9_9FLAO</name>
<gene>
    <name evidence="2" type="ORF">NCTC13456_02630</name>
</gene>
<dbReference type="AlphaFoldDB" id="A0A376GFN9"/>
<dbReference type="Pfam" id="PF09697">
    <property type="entry name" value="Porph_ging"/>
    <property type="match status" value="1"/>
</dbReference>
<feature type="region of interest" description="Disordered" evidence="1">
    <location>
        <begin position="211"/>
        <end position="250"/>
    </location>
</feature>
<dbReference type="NCBIfam" id="TIGR01200">
    <property type="entry name" value="GLPGLI"/>
    <property type="match status" value="1"/>
</dbReference>
<proteinExistence type="predicted"/>
<sequence>MKQLLLAGFLLFSNFGFGQEKLIVDYKYDIKHDEEKIKEFEREQAQKGGGTIKIGGSPNIYYQLEYNDNQSIYKKIETINNDQNGSSMGAFSINIGGEYKDLINEISKKAFRQEVVLDKQNFIVVTPYKDYEWKITDIEDTILGHKVKKAIGNDKGKQIAAWFAPDIKVDAGPNQVNGLPGLILKTVSETGGKFGSIMTYEADKITLNPKKMSKTKPLKGEEITQEEFKKLQDESRQKMRESFSIGVDKK</sequence>
<dbReference type="EMBL" id="UFXS01000001">
    <property type="protein sequence ID" value="STD59001.1"/>
    <property type="molecule type" value="Genomic_DNA"/>
</dbReference>